<dbReference type="Pfam" id="PF22972">
    <property type="entry name" value="EVH1_PP4R3"/>
    <property type="match status" value="1"/>
</dbReference>
<comment type="caution">
    <text evidence="2">The sequence shown here is derived from an EMBL/GenBank/DDBJ whole genome shotgun (WGS) entry which is preliminary data.</text>
</comment>
<protein>
    <recommendedName>
        <fullName evidence="1">PP4R3 EVH1-like domain-containing protein</fullName>
    </recommendedName>
</protein>
<keyword evidence="3" id="KW-1185">Reference proteome</keyword>
<evidence type="ECO:0000259" key="1">
    <source>
        <dbReference type="Pfam" id="PF22972"/>
    </source>
</evidence>
<reference evidence="3" key="1">
    <citation type="journal article" date="2016" name="Nature">
        <title>The genome of the seagrass Zostera marina reveals angiosperm adaptation to the sea.</title>
        <authorList>
            <person name="Olsen J.L."/>
            <person name="Rouze P."/>
            <person name="Verhelst B."/>
            <person name="Lin Y.-C."/>
            <person name="Bayer T."/>
            <person name="Collen J."/>
            <person name="Dattolo E."/>
            <person name="De Paoli E."/>
            <person name="Dittami S."/>
            <person name="Maumus F."/>
            <person name="Michel G."/>
            <person name="Kersting A."/>
            <person name="Lauritano C."/>
            <person name="Lohaus R."/>
            <person name="Toepel M."/>
            <person name="Tonon T."/>
            <person name="Vanneste K."/>
            <person name="Amirebrahimi M."/>
            <person name="Brakel J."/>
            <person name="Bostroem C."/>
            <person name="Chovatia M."/>
            <person name="Grimwood J."/>
            <person name="Jenkins J.W."/>
            <person name="Jueterbock A."/>
            <person name="Mraz A."/>
            <person name="Stam W.T."/>
            <person name="Tice H."/>
            <person name="Bornberg-Bauer E."/>
            <person name="Green P.J."/>
            <person name="Pearson G.A."/>
            <person name="Procaccini G."/>
            <person name="Duarte C.M."/>
            <person name="Schmutz J."/>
            <person name="Reusch T.B.H."/>
            <person name="Van de Peer Y."/>
        </authorList>
    </citation>
    <scope>NUCLEOTIDE SEQUENCE [LARGE SCALE GENOMIC DNA]</scope>
    <source>
        <strain evidence="3">cv. Finnish</strain>
    </source>
</reference>
<dbReference type="InterPro" id="IPR055236">
    <property type="entry name" value="EVH1_PP4R3"/>
</dbReference>
<dbReference type="GO" id="GO:0019888">
    <property type="term" value="F:protein phosphatase regulator activity"/>
    <property type="evidence" value="ECO:0007669"/>
    <property type="project" value="InterPro"/>
</dbReference>
<sequence length="113" mass="13256">RVKVYRLTDDGKWDDQGTGHVIVDYFKRTKELGLIVIDEKDNETILVHQISSNEIYRRQEDTIISWRDSNFPTDLALSFQEPVGCSYIWDQIIGIQRDLQFNTIGTSDIYQRT</sequence>
<dbReference type="PANTHER" id="PTHR23318:SF0">
    <property type="entry name" value="SERINE_THREONINE-PROTEIN PHOSPHATASE 4 REGULATORY SUBUNIT 3"/>
    <property type="match status" value="1"/>
</dbReference>
<dbReference type="AlphaFoldDB" id="A0A0K9PM24"/>
<name>A0A0K9PM24_ZOSMR</name>
<evidence type="ECO:0000313" key="2">
    <source>
        <dbReference type="EMBL" id="KMZ70019.1"/>
    </source>
</evidence>
<dbReference type="OrthoDB" id="27483at2759"/>
<evidence type="ECO:0000313" key="3">
    <source>
        <dbReference type="Proteomes" id="UP000036987"/>
    </source>
</evidence>
<gene>
    <name evidence="2" type="ORF">ZOSMA_200G00240</name>
</gene>
<dbReference type="InterPro" id="IPR011993">
    <property type="entry name" value="PH-like_dom_sf"/>
</dbReference>
<feature type="non-terminal residue" evidence="2">
    <location>
        <position position="1"/>
    </location>
</feature>
<feature type="domain" description="PP4R3 EVH1-like" evidence="1">
    <location>
        <begin position="1"/>
        <end position="99"/>
    </location>
</feature>
<dbReference type="SUPFAM" id="SSF50729">
    <property type="entry name" value="PH domain-like"/>
    <property type="match status" value="1"/>
</dbReference>
<proteinExistence type="predicted"/>
<dbReference type="PANTHER" id="PTHR23318">
    <property type="entry name" value="ATP SYNTHASE GAMMA-RELATED"/>
    <property type="match status" value="1"/>
</dbReference>
<dbReference type="EMBL" id="LFYR01000731">
    <property type="protein sequence ID" value="KMZ70019.1"/>
    <property type="molecule type" value="Genomic_DNA"/>
</dbReference>
<accession>A0A0K9PM24</accession>
<organism evidence="2 3">
    <name type="scientific">Zostera marina</name>
    <name type="common">Eelgrass</name>
    <dbReference type="NCBI Taxonomy" id="29655"/>
    <lineage>
        <taxon>Eukaryota</taxon>
        <taxon>Viridiplantae</taxon>
        <taxon>Streptophyta</taxon>
        <taxon>Embryophyta</taxon>
        <taxon>Tracheophyta</taxon>
        <taxon>Spermatophyta</taxon>
        <taxon>Magnoliopsida</taxon>
        <taxon>Liliopsida</taxon>
        <taxon>Zosteraceae</taxon>
        <taxon>Zostera</taxon>
    </lineage>
</organism>
<dbReference type="InterPro" id="IPR051137">
    <property type="entry name" value="PP4R3-like"/>
</dbReference>
<dbReference type="Gene3D" id="2.30.29.30">
    <property type="entry name" value="Pleckstrin-homology domain (PH domain)/Phosphotyrosine-binding domain (PTB)"/>
    <property type="match status" value="1"/>
</dbReference>
<dbReference type="Proteomes" id="UP000036987">
    <property type="component" value="Unassembled WGS sequence"/>
</dbReference>
<dbReference type="STRING" id="29655.A0A0K9PM24"/>